<dbReference type="RefSeq" id="WP_185905859.1">
    <property type="nucleotide sequence ID" value="NZ_JACMSE010000010.1"/>
</dbReference>
<organism evidence="2 3">
    <name type="scientific">Gordonibacter massiliensis</name>
    <name type="common">ex Traore et al. 2017</name>
    <dbReference type="NCBI Taxonomy" id="1841863"/>
    <lineage>
        <taxon>Bacteria</taxon>
        <taxon>Bacillati</taxon>
        <taxon>Actinomycetota</taxon>
        <taxon>Coriobacteriia</taxon>
        <taxon>Eggerthellales</taxon>
        <taxon>Eggerthellaceae</taxon>
        <taxon>Gordonibacter</taxon>
    </lineage>
</organism>
<name>A0A842JCY3_9ACTN</name>
<dbReference type="AlphaFoldDB" id="A0A842JCY3"/>
<evidence type="ECO:0000256" key="1">
    <source>
        <dbReference type="SAM" id="MobiDB-lite"/>
    </source>
</evidence>
<comment type="caution">
    <text evidence="2">The sequence shown here is derived from an EMBL/GenBank/DDBJ whole genome shotgun (WGS) entry which is preliminary data.</text>
</comment>
<gene>
    <name evidence="2" type="ORF">H7313_12285</name>
</gene>
<feature type="region of interest" description="Disordered" evidence="1">
    <location>
        <begin position="1"/>
        <end position="39"/>
    </location>
</feature>
<protein>
    <submittedName>
        <fullName evidence="2">Uncharacterized protein</fullName>
    </submittedName>
</protein>
<proteinExistence type="predicted"/>
<evidence type="ECO:0000313" key="3">
    <source>
        <dbReference type="Proteomes" id="UP000587396"/>
    </source>
</evidence>
<keyword evidence="3" id="KW-1185">Reference proteome</keyword>
<accession>A0A842JCY3</accession>
<reference evidence="2 3" key="1">
    <citation type="submission" date="2020-08" db="EMBL/GenBank/DDBJ databases">
        <authorList>
            <person name="Liu C."/>
            <person name="Sun Q."/>
        </authorList>
    </citation>
    <scope>NUCLEOTIDE SEQUENCE [LARGE SCALE GENOMIC DNA]</scope>
    <source>
        <strain evidence="2 3">N22</strain>
    </source>
</reference>
<dbReference type="EMBL" id="JACMSE010000010">
    <property type="protein sequence ID" value="MBC2890112.1"/>
    <property type="molecule type" value="Genomic_DNA"/>
</dbReference>
<sequence>MAETSTSTAHGAAPEGAAEQADRKAAAPPRKNFPSRSDKEAYAAWLKELQAPDRSNCRA</sequence>
<dbReference type="Proteomes" id="UP000587396">
    <property type="component" value="Unassembled WGS sequence"/>
</dbReference>
<evidence type="ECO:0000313" key="2">
    <source>
        <dbReference type="EMBL" id="MBC2890112.1"/>
    </source>
</evidence>